<reference evidence="1" key="1">
    <citation type="submission" date="2021-02" db="EMBL/GenBank/DDBJ databases">
        <authorList>
            <consortium name="DOE Joint Genome Institute"/>
            <person name="Ahrendt S."/>
            <person name="Looney B.P."/>
            <person name="Miyauchi S."/>
            <person name="Morin E."/>
            <person name="Drula E."/>
            <person name="Courty P.E."/>
            <person name="Chicoki N."/>
            <person name="Fauchery L."/>
            <person name="Kohler A."/>
            <person name="Kuo A."/>
            <person name="Labutti K."/>
            <person name="Pangilinan J."/>
            <person name="Lipzen A."/>
            <person name="Riley R."/>
            <person name="Andreopoulos W."/>
            <person name="He G."/>
            <person name="Johnson J."/>
            <person name="Barry K.W."/>
            <person name="Grigoriev I.V."/>
            <person name="Nagy L."/>
            <person name="Hibbett D."/>
            <person name="Henrissat B."/>
            <person name="Matheny P.B."/>
            <person name="Labbe J."/>
            <person name="Martin F."/>
        </authorList>
    </citation>
    <scope>NUCLEOTIDE SEQUENCE</scope>
    <source>
        <strain evidence="1">FP105234-sp</strain>
    </source>
</reference>
<reference evidence="1" key="2">
    <citation type="journal article" date="2022" name="New Phytol.">
        <title>Evolutionary transition to the ectomycorrhizal habit in the genomes of a hyperdiverse lineage of mushroom-forming fungi.</title>
        <authorList>
            <person name="Looney B."/>
            <person name="Miyauchi S."/>
            <person name="Morin E."/>
            <person name="Drula E."/>
            <person name="Courty P.E."/>
            <person name="Kohler A."/>
            <person name="Kuo A."/>
            <person name="LaButti K."/>
            <person name="Pangilinan J."/>
            <person name="Lipzen A."/>
            <person name="Riley R."/>
            <person name="Andreopoulos W."/>
            <person name="He G."/>
            <person name="Johnson J."/>
            <person name="Nolan M."/>
            <person name="Tritt A."/>
            <person name="Barry K.W."/>
            <person name="Grigoriev I.V."/>
            <person name="Nagy L.G."/>
            <person name="Hibbett D."/>
            <person name="Henrissat B."/>
            <person name="Matheny P.B."/>
            <person name="Labbe J."/>
            <person name="Martin F.M."/>
        </authorList>
    </citation>
    <scope>NUCLEOTIDE SEQUENCE</scope>
    <source>
        <strain evidence="1">FP105234-sp</strain>
    </source>
</reference>
<comment type="caution">
    <text evidence="1">The sequence shown here is derived from an EMBL/GenBank/DDBJ whole genome shotgun (WGS) entry which is preliminary data.</text>
</comment>
<organism evidence="1 2">
    <name type="scientific">Auriscalpium vulgare</name>
    <dbReference type="NCBI Taxonomy" id="40419"/>
    <lineage>
        <taxon>Eukaryota</taxon>
        <taxon>Fungi</taxon>
        <taxon>Dikarya</taxon>
        <taxon>Basidiomycota</taxon>
        <taxon>Agaricomycotina</taxon>
        <taxon>Agaricomycetes</taxon>
        <taxon>Russulales</taxon>
        <taxon>Auriscalpiaceae</taxon>
        <taxon>Auriscalpium</taxon>
    </lineage>
</organism>
<evidence type="ECO:0000313" key="2">
    <source>
        <dbReference type="Proteomes" id="UP000814033"/>
    </source>
</evidence>
<proteinExistence type="predicted"/>
<accession>A0ACB8RHC6</accession>
<dbReference type="EMBL" id="MU276016">
    <property type="protein sequence ID" value="KAI0043498.1"/>
    <property type="molecule type" value="Genomic_DNA"/>
</dbReference>
<keyword evidence="2" id="KW-1185">Reference proteome</keyword>
<dbReference type="Proteomes" id="UP000814033">
    <property type="component" value="Unassembled WGS sequence"/>
</dbReference>
<gene>
    <name evidence="1" type="ORF">FA95DRAFT_1584098</name>
</gene>
<protein>
    <submittedName>
        <fullName evidence="1">NAD-P-binding protein</fullName>
    </submittedName>
</protein>
<name>A0ACB8RHC6_9AGAM</name>
<evidence type="ECO:0000313" key="1">
    <source>
        <dbReference type="EMBL" id="KAI0043498.1"/>
    </source>
</evidence>
<sequence>MSGFKKFVVLGAGNIGTFVAEELLKEKAAGTIDDVLIFTRPDSAKKADATKLALAGATIVPVDYADSAALTAALTGVHVVISTLPAGAIPQQNLAARAAHAAGVQLFAPSEFGDPSDSAPDGPAPVKAETVALLKELGLPYALFYTGPLSDFVWISFLGLDIASGKVTVAGDGNAPISWTTRRDVARFIAYTFPRLPAAQLQNRAFRLEGERKSFNQVFEEYRTLSGKPLAVTYTPLPELDAQIAATDNFFAAFALKLAKLWGSGGGIVGTPDNGLYPGWNPAPAIEGVKALAPF</sequence>